<organism evidence="1 2">
    <name type="scientific">Rubroshorea leprosula</name>
    <dbReference type="NCBI Taxonomy" id="152421"/>
    <lineage>
        <taxon>Eukaryota</taxon>
        <taxon>Viridiplantae</taxon>
        <taxon>Streptophyta</taxon>
        <taxon>Embryophyta</taxon>
        <taxon>Tracheophyta</taxon>
        <taxon>Spermatophyta</taxon>
        <taxon>Magnoliopsida</taxon>
        <taxon>eudicotyledons</taxon>
        <taxon>Gunneridae</taxon>
        <taxon>Pentapetalae</taxon>
        <taxon>rosids</taxon>
        <taxon>malvids</taxon>
        <taxon>Malvales</taxon>
        <taxon>Dipterocarpaceae</taxon>
        <taxon>Rubroshorea</taxon>
    </lineage>
</organism>
<proteinExistence type="predicted"/>
<dbReference type="Proteomes" id="UP001054252">
    <property type="component" value="Unassembled WGS sequence"/>
</dbReference>
<dbReference type="EMBL" id="BPVZ01000052">
    <property type="protein sequence ID" value="GKV19118.1"/>
    <property type="molecule type" value="Genomic_DNA"/>
</dbReference>
<comment type="caution">
    <text evidence="1">The sequence shown here is derived from an EMBL/GenBank/DDBJ whole genome shotgun (WGS) entry which is preliminary data.</text>
</comment>
<evidence type="ECO:0000313" key="2">
    <source>
        <dbReference type="Proteomes" id="UP001054252"/>
    </source>
</evidence>
<reference evidence="1 2" key="1">
    <citation type="journal article" date="2021" name="Commun. Biol.">
        <title>The genome of Shorea leprosula (Dipterocarpaceae) highlights the ecological relevance of drought in aseasonal tropical rainforests.</title>
        <authorList>
            <person name="Ng K.K.S."/>
            <person name="Kobayashi M.J."/>
            <person name="Fawcett J.A."/>
            <person name="Hatakeyama M."/>
            <person name="Paape T."/>
            <person name="Ng C.H."/>
            <person name="Ang C.C."/>
            <person name="Tnah L.H."/>
            <person name="Lee C.T."/>
            <person name="Nishiyama T."/>
            <person name="Sese J."/>
            <person name="O'Brien M.J."/>
            <person name="Copetti D."/>
            <person name="Mohd Noor M.I."/>
            <person name="Ong R.C."/>
            <person name="Putra M."/>
            <person name="Sireger I.Z."/>
            <person name="Indrioko S."/>
            <person name="Kosugi Y."/>
            <person name="Izuno A."/>
            <person name="Isagi Y."/>
            <person name="Lee S.L."/>
            <person name="Shimizu K.K."/>
        </authorList>
    </citation>
    <scope>NUCLEOTIDE SEQUENCE [LARGE SCALE GENOMIC DNA]</scope>
    <source>
        <strain evidence="1">214</strain>
    </source>
</reference>
<keyword evidence="2" id="KW-1185">Reference proteome</keyword>
<accession>A0AAV5JWS2</accession>
<gene>
    <name evidence="1" type="ORF">SLEP1_g29414</name>
</gene>
<evidence type="ECO:0000313" key="1">
    <source>
        <dbReference type="EMBL" id="GKV19118.1"/>
    </source>
</evidence>
<protein>
    <submittedName>
        <fullName evidence="1">Uncharacterized protein</fullName>
    </submittedName>
</protein>
<name>A0AAV5JWS2_9ROSI</name>
<sequence>MSNYAGQFSLSSGLCANYQGCQNNPIRRAPTAYGPYPASYSSIPGAGNGLYQISHTRQYIDGRNTVPSPGTNFSGGSMIEPSLSETALSSEYVYYPPNGQISSFVYPYPDLQAPRPPTALSSALPSNPNVYFRLSLSSWNMPTSHVQFWRIYPLWVNVIAVKTFWKQSSQPTIKVKPKDKLSHVIAEPRAWAYMHSAGCWNFSFKDEANIFYRHWLLPFRTGTTLLNTKDIW</sequence>
<dbReference type="AlphaFoldDB" id="A0AAV5JWS2"/>